<dbReference type="Pfam" id="PF00672">
    <property type="entry name" value="HAMP"/>
    <property type="match status" value="1"/>
</dbReference>
<feature type="compositionally biased region" description="Basic and acidic residues" evidence="10">
    <location>
        <begin position="1541"/>
        <end position="1550"/>
    </location>
</feature>
<dbReference type="InterPro" id="IPR005467">
    <property type="entry name" value="His_kinase_dom"/>
</dbReference>
<feature type="region of interest" description="Disordered" evidence="10">
    <location>
        <begin position="1512"/>
        <end position="1582"/>
    </location>
</feature>
<keyword evidence="11" id="KW-0472">Membrane</keyword>
<evidence type="ECO:0000256" key="6">
    <source>
        <dbReference type="ARBA" id="ARBA00022692"/>
    </source>
</evidence>
<keyword evidence="7 14" id="KW-0418">Kinase</keyword>
<dbReference type="EC" id="2.7.13.3" evidence="3"/>
<feature type="compositionally biased region" description="Low complexity" evidence="10">
    <location>
        <begin position="1186"/>
        <end position="1223"/>
    </location>
</feature>
<feature type="compositionally biased region" description="Low complexity" evidence="10">
    <location>
        <begin position="1074"/>
        <end position="1086"/>
    </location>
</feature>
<evidence type="ECO:0000256" key="2">
    <source>
        <dbReference type="ARBA" id="ARBA00004370"/>
    </source>
</evidence>
<feature type="compositionally biased region" description="Low complexity" evidence="10">
    <location>
        <begin position="1335"/>
        <end position="1362"/>
    </location>
</feature>
<feature type="region of interest" description="Disordered" evidence="10">
    <location>
        <begin position="760"/>
        <end position="812"/>
    </location>
</feature>
<dbReference type="GO" id="GO:0004673">
    <property type="term" value="F:protein histidine kinase activity"/>
    <property type="evidence" value="ECO:0007669"/>
    <property type="project" value="UniProtKB-EC"/>
</dbReference>
<evidence type="ECO:0000256" key="10">
    <source>
        <dbReference type="SAM" id="MobiDB-lite"/>
    </source>
</evidence>
<protein>
    <recommendedName>
        <fullName evidence="3">histidine kinase</fullName>
        <ecNumber evidence="3">2.7.13.3</ecNumber>
    </recommendedName>
</protein>
<dbReference type="PROSITE" id="PS50885">
    <property type="entry name" value="HAMP"/>
    <property type="match status" value="1"/>
</dbReference>
<feature type="transmembrane region" description="Helical" evidence="11">
    <location>
        <begin position="12"/>
        <end position="31"/>
    </location>
</feature>
<dbReference type="InterPro" id="IPR003660">
    <property type="entry name" value="HAMP_dom"/>
</dbReference>
<dbReference type="GO" id="GO:0005886">
    <property type="term" value="C:plasma membrane"/>
    <property type="evidence" value="ECO:0007669"/>
    <property type="project" value="TreeGrafter"/>
</dbReference>
<feature type="compositionally biased region" description="Basic and acidic residues" evidence="10">
    <location>
        <begin position="1059"/>
        <end position="1069"/>
    </location>
</feature>
<dbReference type="Gene3D" id="3.30.565.10">
    <property type="entry name" value="Histidine kinase-like ATPase, C-terminal domain"/>
    <property type="match status" value="1"/>
</dbReference>
<feature type="compositionally biased region" description="Low complexity" evidence="10">
    <location>
        <begin position="1307"/>
        <end position="1317"/>
    </location>
</feature>
<evidence type="ECO:0000256" key="9">
    <source>
        <dbReference type="ARBA" id="ARBA00023012"/>
    </source>
</evidence>
<dbReference type="PANTHER" id="PTHR45436">
    <property type="entry name" value="SENSOR HISTIDINE KINASE YKOH"/>
    <property type="match status" value="1"/>
</dbReference>
<dbReference type="Gene3D" id="6.10.340.10">
    <property type="match status" value="1"/>
</dbReference>
<sequence length="1582" mass="166210">MLQRLGIRGKLLAVVMVPILVLLSAVSYITLTAANSYSVNSNAERLIEVATEARTTEQLIQEERTAALNFVHTIQDTQEKLAEARADVEVAYGTLVERVEAADSAKADSLLDFANEQLDRQDGQLLAGLRSVTLAAPEEEGGWLVLPTEDEVAQLDQDYARAARQLDTLSTTSGEALKIPFAALAYAIENEAFYVHRLLAESADYRDQLDEIFPAVDAGLDHIATEAAEVELTDDNAAALAAVSAGHELRDSLPQIRAGVRAAAVSPATVISYYTQVIDTFVGSADAIALAIPDREIVGTIQAYAAIDQLIERIRFEGDTFNRMIRTGAFTATDVASSRSYVERTTIALEDAQDRADNLAPAIEVPELASTATSSSSFVTTQNHILNGLDSSLIAAQDVDWPALVQAELDVYEPLREEMWDRTTEAISANTVNAASATWITLGAAVAAVVGSLLITFVIARRITVPLRRLTTTATAVREELPRLVERVAMPGEEVDVSEVQIRVESQDEVGRLAEAFNGVNAATLEIAREQAALRSSISEMFVNVARRDQLLLNRQLASIDEMERTEDDPDRLTRLFALDHLATRMRRNSESLLVLAGIDTGRRIRRAMPLSDVVRTASSEIELYERIDLELVVDPAMHGHQALTAAHLFAELLENATVFSDPGSRVIVRTGRTEDGFTVEVIDTGIGMTTEELAEANARVQSSAASEILGAQRLGLFVVGRIARRVGAQVALSSVEGEGTVATILLPSALFEAVGGDTAQPKAAAPAPSAPATAPTVAPAGGSLPSRQAPAAPELPATPPTSAPAASAPYAPSSMVAGASLSGRAAEPEYDEDSIPMPQGIEALIAADAAEAPVAQPVDGADLTSGTSESGLPTRRRRSDDAEKSGGSEEAEKVIGLPVRATAAQLSALDAEAAAFTPSVSPAEIDPQTAEERASVFRGFRSRRDAVKPEPAADLPEAVPPVMSEALGEPTAPVEAVEPTQAVEPELPQRSIGGAFAAFDGMRRAAAADQGQRAEEPALEPEAEVPAFEPEPAPEPEPVVPALPTFSVPKLATTEIPLVHRDEARAEQPEPEAPAAPASPLARSPYGAPFSAPTAETAQVPPLVEPALEEPAPDTFSVPILEPDTDESAADELAVAPQAEAIAEEPQPEPAPEPEAPAMPWSSVISPEQSSAPAPAPQPAPWQPTAPWASAEPVPAPEQSEPVAAAPEQPAPVAAEEPASQAQRAPWLDAAAFASAAAERDGGYGAEAAEAEPEAPVAPFAAAPAAPAPTAGVTDALLDDPYTYGEPTEPSMDDIIAQASGEESGHAGFFGRLFGRGARDEETASPVSPPPARAPFAPIDADTASFAPVEASEPEAESAWPMTTASEQWPTAPAPEPEPEPVAEIAPEPEPAASFAPEPEPVPAPRPAPEPAAFTPEPAPTSFAPESPVFEPQSGPVGYSPDELAQPSGWASAGASALAAAGSDNGAGGYQPVVDTEHSSGRVFSDDDADMTRMAFSELSSLSELRPTVEKTKAGLQKRRSPEAAPVEVKPITEEVSLAPKERDADAVRSRFSSFYSGTQRARTDAAGLDLRSMPQPANEQ</sequence>
<dbReference type="SMART" id="SM00387">
    <property type="entry name" value="HATPase_c"/>
    <property type="match status" value="1"/>
</dbReference>
<feature type="region of interest" description="Disordered" evidence="10">
    <location>
        <begin position="919"/>
        <end position="991"/>
    </location>
</feature>
<feature type="compositionally biased region" description="Pro residues" evidence="10">
    <location>
        <begin position="1175"/>
        <end position="1185"/>
    </location>
</feature>
<evidence type="ECO:0000256" key="8">
    <source>
        <dbReference type="ARBA" id="ARBA00022989"/>
    </source>
</evidence>
<feature type="compositionally biased region" description="Pro residues" evidence="10">
    <location>
        <begin position="1149"/>
        <end position="1158"/>
    </location>
</feature>
<feature type="region of interest" description="Disordered" evidence="10">
    <location>
        <begin position="1004"/>
        <end position="1487"/>
    </location>
</feature>
<comment type="subcellular location">
    <subcellularLocation>
        <location evidence="2">Membrane</location>
    </subcellularLocation>
</comment>
<feature type="compositionally biased region" description="Pro residues" evidence="10">
    <location>
        <begin position="1399"/>
        <end position="1411"/>
    </location>
</feature>
<dbReference type="eggNOG" id="COG0642">
    <property type="taxonomic scope" value="Bacteria"/>
</dbReference>
<dbReference type="InterPro" id="IPR036890">
    <property type="entry name" value="HATPase_C_sf"/>
</dbReference>
<evidence type="ECO:0000256" key="3">
    <source>
        <dbReference type="ARBA" id="ARBA00012438"/>
    </source>
</evidence>
<dbReference type="SUPFAM" id="SSF55874">
    <property type="entry name" value="ATPase domain of HSP90 chaperone/DNA topoisomerase II/histidine kinase"/>
    <property type="match status" value="1"/>
</dbReference>
<evidence type="ECO:0000256" key="4">
    <source>
        <dbReference type="ARBA" id="ARBA00022553"/>
    </source>
</evidence>
<feature type="domain" description="Histidine kinase" evidence="12">
    <location>
        <begin position="583"/>
        <end position="751"/>
    </location>
</feature>
<keyword evidence="5" id="KW-0808">Transferase</keyword>
<feature type="compositionally biased region" description="Low complexity" evidence="10">
    <location>
        <begin position="1446"/>
        <end position="1465"/>
    </location>
</feature>
<dbReference type="InterPro" id="IPR013587">
    <property type="entry name" value="Nitrate/nitrite_sensing"/>
</dbReference>
<evidence type="ECO:0000259" key="13">
    <source>
        <dbReference type="PROSITE" id="PS50885"/>
    </source>
</evidence>
<comment type="catalytic activity">
    <reaction evidence="1">
        <text>ATP + protein L-histidine = ADP + protein N-phospho-L-histidine.</text>
        <dbReference type="EC" id="2.7.13.3"/>
    </reaction>
</comment>
<dbReference type="InterPro" id="IPR050428">
    <property type="entry name" value="TCS_sensor_his_kinase"/>
</dbReference>
<keyword evidence="15" id="KW-1185">Reference proteome</keyword>
<dbReference type="PANTHER" id="PTHR45436:SF5">
    <property type="entry name" value="SENSOR HISTIDINE KINASE TRCS"/>
    <property type="match status" value="1"/>
</dbReference>
<feature type="compositionally biased region" description="Low complexity" evidence="10">
    <location>
        <begin position="760"/>
        <end position="781"/>
    </location>
</feature>
<dbReference type="STRING" id="1043493.SAMN05421637_2625"/>
<feature type="compositionally biased region" description="Polar residues" evidence="10">
    <location>
        <begin position="1552"/>
        <end position="1562"/>
    </location>
</feature>
<organism evidence="14 15">
    <name type="scientific">Demequina mangrovi</name>
    <dbReference type="NCBI Taxonomy" id="1043493"/>
    <lineage>
        <taxon>Bacteria</taxon>
        <taxon>Bacillati</taxon>
        <taxon>Actinomycetota</taxon>
        <taxon>Actinomycetes</taxon>
        <taxon>Micrococcales</taxon>
        <taxon>Demequinaceae</taxon>
        <taxon>Demequina</taxon>
    </lineage>
</organism>
<dbReference type="CDD" id="cd06225">
    <property type="entry name" value="HAMP"/>
    <property type="match status" value="1"/>
</dbReference>
<evidence type="ECO:0000313" key="14">
    <source>
        <dbReference type="EMBL" id="SEJ66937.1"/>
    </source>
</evidence>
<feature type="compositionally biased region" description="Low complexity" evidence="10">
    <location>
        <begin position="1383"/>
        <end position="1398"/>
    </location>
</feature>
<feature type="compositionally biased region" description="Low complexity" evidence="10">
    <location>
        <begin position="1412"/>
        <end position="1429"/>
    </location>
</feature>
<feature type="compositionally biased region" description="Low complexity" evidence="10">
    <location>
        <begin position="1255"/>
        <end position="1273"/>
    </location>
</feature>
<evidence type="ECO:0000259" key="12">
    <source>
        <dbReference type="PROSITE" id="PS50109"/>
    </source>
</evidence>
<feature type="region of interest" description="Disordered" evidence="10">
    <location>
        <begin position="857"/>
        <end position="896"/>
    </location>
</feature>
<evidence type="ECO:0000313" key="15">
    <source>
        <dbReference type="Proteomes" id="UP000183315"/>
    </source>
</evidence>
<name>A0A1H7ASU8_9MICO</name>
<feature type="compositionally biased region" description="Pro residues" evidence="10">
    <location>
        <begin position="1030"/>
        <end position="1042"/>
    </location>
</feature>
<dbReference type="EMBL" id="FNZI01000007">
    <property type="protein sequence ID" value="SEJ66937.1"/>
    <property type="molecule type" value="Genomic_DNA"/>
</dbReference>
<keyword evidence="9" id="KW-0902">Two-component regulatory system</keyword>
<evidence type="ECO:0000256" key="5">
    <source>
        <dbReference type="ARBA" id="ARBA00022679"/>
    </source>
</evidence>
<proteinExistence type="predicted"/>
<dbReference type="Pfam" id="PF08376">
    <property type="entry name" value="NIT"/>
    <property type="match status" value="1"/>
</dbReference>
<dbReference type="InterPro" id="IPR003594">
    <property type="entry name" value="HATPase_dom"/>
</dbReference>
<reference evidence="15" key="1">
    <citation type="submission" date="2016-10" db="EMBL/GenBank/DDBJ databases">
        <authorList>
            <person name="Varghese N."/>
        </authorList>
    </citation>
    <scope>NUCLEOTIDE SEQUENCE [LARGE SCALE GENOMIC DNA]</scope>
    <source>
        <strain evidence="15">DSM 24868</strain>
    </source>
</reference>
<dbReference type="PROSITE" id="PS50109">
    <property type="entry name" value="HIS_KIN"/>
    <property type="match status" value="1"/>
</dbReference>
<feature type="domain" description="HAMP" evidence="13">
    <location>
        <begin position="461"/>
        <end position="529"/>
    </location>
</feature>
<gene>
    <name evidence="14" type="ORF">SAMN05421637_2625</name>
</gene>
<accession>A0A1H7ASU8</accession>
<keyword evidence="6 11" id="KW-0812">Transmembrane</keyword>
<dbReference type="Proteomes" id="UP000183315">
    <property type="component" value="Unassembled WGS sequence"/>
</dbReference>
<evidence type="ECO:0000256" key="1">
    <source>
        <dbReference type="ARBA" id="ARBA00000085"/>
    </source>
</evidence>
<keyword evidence="4" id="KW-0597">Phosphoprotein</keyword>
<dbReference type="GO" id="GO:0000160">
    <property type="term" value="P:phosphorelay signal transduction system"/>
    <property type="evidence" value="ECO:0007669"/>
    <property type="project" value="UniProtKB-KW"/>
</dbReference>
<dbReference type="Pfam" id="PF02518">
    <property type="entry name" value="HATPase_c"/>
    <property type="match status" value="1"/>
</dbReference>
<keyword evidence="8 11" id="KW-1133">Transmembrane helix</keyword>
<feature type="compositionally biased region" description="Basic and acidic residues" evidence="10">
    <location>
        <begin position="879"/>
        <end position="894"/>
    </location>
</feature>
<evidence type="ECO:0000256" key="7">
    <source>
        <dbReference type="ARBA" id="ARBA00022777"/>
    </source>
</evidence>
<evidence type="ECO:0000256" key="11">
    <source>
        <dbReference type="SAM" id="Phobius"/>
    </source>
</evidence>